<dbReference type="OrthoDB" id="9783470at2"/>
<proteinExistence type="predicted"/>
<dbReference type="PANTHER" id="PTHR23026:SF125">
    <property type="entry name" value="OXYGEN-INSENSITIVE NAD(P)H NITROREDUCTASE"/>
    <property type="match status" value="1"/>
</dbReference>
<accession>A0A6A8MB52</accession>
<keyword evidence="1" id="KW-0520">NAD</keyword>
<feature type="domain" description="Nitroreductase" evidence="2">
    <location>
        <begin position="7"/>
        <end position="151"/>
    </location>
</feature>
<evidence type="ECO:0000313" key="4">
    <source>
        <dbReference type="Proteomes" id="UP000438120"/>
    </source>
</evidence>
<dbReference type="Proteomes" id="UP000438120">
    <property type="component" value="Unassembled WGS sequence"/>
</dbReference>
<dbReference type="EMBL" id="VUMX01000004">
    <property type="protein sequence ID" value="MST86554.1"/>
    <property type="molecule type" value="Genomic_DNA"/>
</dbReference>
<dbReference type="Pfam" id="PF00881">
    <property type="entry name" value="Nitroreductase"/>
    <property type="match status" value="1"/>
</dbReference>
<dbReference type="AlphaFoldDB" id="A0A6A8MB52"/>
<dbReference type="PANTHER" id="PTHR23026">
    <property type="entry name" value="NADPH NITROREDUCTASE"/>
    <property type="match status" value="1"/>
</dbReference>
<evidence type="ECO:0000313" key="3">
    <source>
        <dbReference type="EMBL" id="MST86554.1"/>
    </source>
</evidence>
<organism evidence="3 4">
    <name type="scientific">Lactobacillus porci</name>
    <dbReference type="NCBI Taxonomy" id="2012477"/>
    <lineage>
        <taxon>Bacteria</taxon>
        <taxon>Bacillati</taxon>
        <taxon>Bacillota</taxon>
        <taxon>Bacilli</taxon>
        <taxon>Lactobacillales</taxon>
        <taxon>Lactobacillaceae</taxon>
        <taxon>Lactobacillus</taxon>
    </lineage>
</organism>
<keyword evidence="4" id="KW-1185">Reference proteome</keyword>
<comment type="caution">
    <text evidence="3">The sequence shown here is derived from an EMBL/GenBank/DDBJ whole genome shotgun (WGS) entry which is preliminary data.</text>
</comment>
<protein>
    <submittedName>
        <fullName evidence="3">Nitroreductase family protein</fullName>
    </submittedName>
</protein>
<dbReference type="CDD" id="cd02062">
    <property type="entry name" value="Nitro_FMN_reductase"/>
    <property type="match status" value="1"/>
</dbReference>
<dbReference type="RefSeq" id="WP_154547424.1">
    <property type="nucleotide sequence ID" value="NZ_JBKZBY010000003.1"/>
</dbReference>
<evidence type="ECO:0000259" key="2">
    <source>
        <dbReference type="Pfam" id="PF00881"/>
    </source>
</evidence>
<reference evidence="3 4" key="1">
    <citation type="submission" date="2019-08" db="EMBL/GenBank/DDBJ databases">
        <title>In-depth cultivation of the pig gut microbiome towards novel bacterial diversity and tailored functional studies.</title>
        <authorList>
            <person name="Wylensek D."/>
            <person name="Hitch T.C.A."/>
            <person name="Clavel T."/>
        </authorList>
    </citation>
    <scope>NUCLEOTIDE SEQUENCE [LARGE SCALE GENOMIC DNA]</scope>
    <source>
        <strain evidence="3 4">Bifido-178-WT-2B</strain>
    </source>
</reference>
<dbReference type="GO" id="GO:0046857">
    <property type="term" value="F:oxidoreductase activity, acting on other nitrogenous compounds as donors, with NAD or NADP as acceptor"/>
    <property type="evidence" value="ECO:0007669"/>
    <property type="project" value="TreeGrafter"/>
</dbReference>
<evidence type="ECO:0000256" key="1">
    <source>
        <dbReference type="ARBA" id="ARBA00023027"/>
    </source>
</evidence>
<dbReference type="InterPro" id="IPR000415">
    <property type="entry name" value="Nitroreductase-like"/>
</dbReference>
<dbReference type="SUPFAM" id="SSF55469">
    <property type="entry name" value="FMN-dependent nitroreductase-like"/>
    <property type="match status" value="1"/>
</dbReference>
<gene>
    <name evidence="3" type="ORF">FYJ62_02585</name>
</gene>
<dbReference type="Gene3D" id="3.40.109.10">
    <property type="entry name" value="NADH Oxidase"/>
    <property type="match status" value="1"/>
</dbReference>
<name>A0A6A8MB52_9LACO</name>
<sequence length="173" mass="19000">MKFKKLLKSRKTVRTYTGKAADKKDLQKILEAGEYAPAAMGKYENYLFTVVTDKKLLKAIDQEAAMMFGDLHSHPLYGVPTLILVSAKKVDEMAWATAGIMGHNMVLAAEDKGYGACYIYGAVAALRNHPETIADLDLPDGFTPLCGVGVGETEEELEKRDIDKERVGITEAE</sequence>
<dbReference type="GO" id="GO:0005829">
    <property type="term" value="C:cytosol"/>
    <property type="evidence" value="ECO:0007669"/>
    <property type="project" value="TreeGrafter"/>
</dbReference>
<dbReference type="InterPro" id="IPR029479">
    <property type="entry name" value="Nitroreductase"/>
</dbReference>
<dbReference type="GO" id="GO:0046256">
    <property type="term" value="P:2,4,6-trinitrotoluene catabolic process"/>
    <property type="evidence" value="ECO:0007669"/>
    <property type="project" value="TreeGrafter"/>
</dbReference>
<dbReference type="InterPro" id="IPR050627">
    <property type="entry name" value="Nitroreductase/BluB"/>
</dbReference>